<sequence>MTASTTKDEELIRMYLATRKNQYFETLYQRYSNKVYRRCFSLTKCSAKAEDYMHDIFIRVHSNLGNFKERSTFSTWLYSISYNYCMDQIRQSQRLSMVMIDEEMEHYIADEVEYDHREEQIQTLNMAIQTVSSDEAMLLKLKYEEDLDIKEIAEKFNLKDSAVKMRLKRTRDKIRNHYTYRLNG</sequence>
<dbReference type="PANTHER" id="PTHR43133">
    <property type="entry name" value="RNA POLYMERASE ECF-TYPE SIGMA FACTO"/>
    <property type="match status" value="1"/>
</dbReference>
<evidence type="ECO:0000256" key="2">
    <source>
        <dbReference type="ARBA" id="ARBA00023015"/>
    </source>
</evidence>
<evidence type="ECO:0000256" key="4">
    <source>
        <dbReference type="ARBA" id="ARBA00023125"/>
    </source>
</evidence>
<dbReference type="Pfam" id="PF04542">
    <property type="entry name" value="Sigma70_r2"/>
    <property type="match status" value="1"/>
</dbReference>
<evidence type="ECO:0000259" key="6">
    <source>
        <dbReference type="Pfam" id="PF04542"/>
    </source>
</evidence>
<dbReference type="SUPFAM" id="SSF88659">
    <property type="entry name" value="Sigma3 and sigma4 domains of RNA polymerase sigma factors"/>
    <property type="match status" value="1"/>
</dbReference>
<evidence type="ECO:0000256" key="3">
    <source>
        <dbReference type="ARBA" id="ARBA00023082"/>
    </source>
</evidence>
<keyword evidence="4" id="KW-0238">DNA-binding</keyword>
<dbReference type="PANTHER" id="PTHR43133:SF8">
    <property type="entry name" value="RNA POLYMERASE SIGMA FACTOR HI_1459-RELATED"/>
    <property type="match status" value="1"/>
</dbReference>
<gene>
    <name evidence="8" type="ORF">FAES_2707</name>
</gene>
<evidence type="ECO:0000256" key="5">
    <source>
        <dbReference type="ARBA" id="ARBA00023163"/>
    </source>
</evidence>
<organism evidence="8 9">
    <name type="scientific">Fibrella aestuarina BUZ 2</name>
    <dbReference type="NCBI Taxonomy" id="1166018"/>
    <lineage>
        <taxon>Bacteria</taxon>
        <taxon>Pseudomonadati</taxon>
        <taxon>Bacteroidota</taxon>
        <taxon>Cytophagia</taxon>
        <taxon>Cytophagales</taxon>
        <taxon>Spirosomataceae</taxon>
        <taxon>Fibrella</taxon>
    </lineage>
</organism>
<dbReference type="KEGG" id="fae:FAES_2707"/>
<accession>I0K9B3</accession>
<dbReference type="InterPro" id="IPR013325">
    <property type="entry name" value="RNA_pol_sigma_r2"/>
</dbReference>
<dbReference type="SUPFAM" id="SSF88946">
    <property type="entry name" value="Sigma2 domain of RNA polymerase sigma factors"/>
    <property type="match status" value="1"/>
</dbReference>
<dbReference type="NCBIfam" id="TIGR02937">
    <property type="entry name" value="sigma70-ECF"/>
    <property type="match status" value="1"/>
</dbReference>
<dbReference type="PATRIC" id="fig|1166018.3.peg.4474"/>
<dbReference type="RefSeq" id="WP_015331815.1">
    <property type="nucleotide sequence ID" value="NC_020054.1"/>
</dbReference>
<reference evidence="8 9" key="1">
    <citation type="journal article" date="2012" name="J. Bacteriol.">
        <title>Genome Sequence of Fibrella aestuarina BUZ 2T, a Filamentous Marine Bacterium.</title>
        <authorList>
            <person name="Filippini M."/>
            <person name="Qi W."/>
            <person name="Blom J."/>
            <person name="Goesmann A."/>
            <person name="Smits T.H."/>
            <person name="Bagheri H.C."/>
        </authorList>
    </citation>
    <scope>NUCLEOTIDE SEQUENCE [LARGE SCALE GENOMIC DNA]</scope>
    <source>
        <strain evidence="9">BUZ 2T</strain>
    </source>
</reference>
<dbReference type="GO" id="GO:0003677">
    <property type="term" value="F:DNA binding"/>
    <property type="evidence" value="ECO:0007669"/>
    <property type="project" value="UniProtKB-KW"/>
</dbReference>
<dbReference type="CDD" id="cd06171">
    <property type="entry name" value="Sigma70_r4"/>
    <property type="match status" value="1"/>
</dbReference>
<keyword evidence="2" id="KW-0805">Transcription regulation</keyword>
<dbReference type="STRING" id="1166018.FAES_2707"/>
<feature type="domain" description="RNA polymerase sigma-70 region 2" evidence="6">
    <location>
        <begin position="27"/>
        <end position="94"/>
    </location>
</feature>
<dbReference type="InterPro" id="IPR014284">
    <property type="entry name" value="RNA_pol_sigma-70_dom"/>
</dbReference>
<keyword evidence="3" id="KW-0731">Sigma factor</keyword>
<proteinExistence type="inferred from homology"/>
<evidence type="ECO:0000313" key="8">
    <source>
        <dbReference type="EMBL" id="CCH00716.1"/>
    </source>
</evidence>
<protein>
    <submittedName>
        <fullName evidence="8">RNA polymerase sigma factor sigW Sigma-W factor</fullName>
    </submittedName>
</protein>
<dbReference type="Gene3D" id="1.10.1740.10">
    <property type="match status" value="1"/>
</dbReference>
<evidence type="ECO:0000256" key="1">
    <source>
        <dbReference type="ARBA" id="ARBA00010641"/>
    </source>
</evidence>
<dbReference type="Pfam" id="PF08281">
    <property type="entry name" value="Sigma70_r4_2"/>
    <property type="match status" value="1"/>
</dbReference>
<dbReference type="Gene3D" id="1.10.10.10">
    <property type="entry name" value="Winged helix-like DNA-binding domain superfamily/Winged helix DNA-binding domain"/>
    <property type="match status" value="1"/>
</dbReference>
<dbReference type="Proteomes" id="UP000011058">
    <property type="component" value="Chromosome"/>
</dbReference>
<evidence type="ECO:0000313" key="9">
    <source>
        <dbReference type="Proteomes" id="UP000011058"/>
    </source>
</evidence>
<feature type="domain" description="RNA polymerase sigma factor 70 region 4 type 2" evidence="7">
    <location>
        <begin position="124"/>
        <end position="173"/>
    </location>
</feature>
<dbReference type="InterPro" id="IPR036388">
    <property type="entry name" value="WH-like_DNA-bd_sf"/>
</dbReference>
<name>I0K9B3_9BACT</name>
<dbReference type="eggNOG" id="COG1595">
    <property type="taxonomic scope" value="Bacteria"/>
</dbReference>
<keyword evidence="9" id="KW-1185">Reference proteome</keyword>
<dbReference type="InterPro" id="IPR007627">
    <property type="entry name" value="RNA_pol_sigma70_r2"/>
</dbReference>
<dbReference type="InterPro" id="IPR013249">
    <property type="entry name" value="RNA_pol_sigma70_r4_t2"/>
</dbReference>
<comment type="similarity">
    <text evidence="1">Belongs to the sigma-70 factor family. ECF subfamily.</text>
</comment>
<dbReference type="GO" id="GO:0016987">
    <property type="term" value="F:sigma factor activity"/>
    <property type="evidence" value="ECO:0007669"/>
    <property type="project" value="UniProtKB-KW"/>
</dbReference>
<dbReference type="AlphaFoldDB" id="I0K9B3"/>
<keyword evidence="5" id="KW-0804">Transcription</keyword>
<evidence type="ECO:0000259" key="7">
    <source>
        <dbReference type="Pfam" id="PF08281"/>
    </source>
</evidence>
<dbReference type="InterPro" id="IPR013324">
    <property type="entry name" value="RNA_pol_sigma_r3/r4-like"/>
</dbReference>
<dbReference type="InterPro" id="IPR039425">
    <property type="entry name" value="RNA_pol_sigma-70-like"/>
</dbReference>
<dbReference type="EMBL" id="HE796683">
    <property type="protein sequence ID" value="CCH00716.1"/>
    <property type="molecule type" value="Genomic_DNA"/>
</dbReference>
<dbReference type="OrthoDB" id="1027298at2"/>
<dbReference type="GO" id="GO:0006352">
    <property type="term" value="P:DNA-templated transcription initiation"/>
    <property type="evidence" value="ECO:0007669"/>
    <property type="project" value="InterPro"/>
</dbReference>
<dbReference type="HOGENOM" id="CLU_047691_3_0_10"/>